<dbReference type="Proteomes" id="UP000001733">
    <property type="component" value="Chromosome"/>
</dbReference>
<evidence type="ECO:0000313" key="3">
    <source>
        <dbReference type="EMBL" id="ACI18320.1"/>
    </source>
</evidence>
<dbReference type="GO" id="GO:0016301">
    <property type="term" value="F:kinase activity"/>
    <property type="evidence" value="ECO:0007669"/>
    <property type="project" value="UniProtKB-KW"/>
</dbReference>
<protein>
    <submittedName>
        <fullName evidence="3">Eukaryotic-type protain kinase, putative</fullName>
    </submittedName>
</protein>
<reference evidence="3 4" key="1">
    <citation type="journal article" date="2014" name="Genome Announc.">
        <title>Complete Genome Sequence of the Extreme Thermophile Dictyoglomus thermophilum H-6-12.</title>
        <authorList>
            <person name="Coil D.A."/>
            <person name="Badger J.H."/>
            <person name="Forberger H.C."/>
            <person name="Riggs F."/>
            <person name="Madupu R."/>
            <person name="Fedorova N."/>
            <person name="Ward N."/>
            <person name="Robb F.T."/>
            <person name="Eisen J.A."/>
        </authorList>
    </citation>
    <scope>NUCLEOTIDE SEQUENCE [LARGE SCALE GENOMIC DNA]</scope>
    <source>
        <strain evidence="4">ATCC 35947 / DSM 3960 / H-6-12</strain>
    </source>
</reference>
<dbReference type="SMART" id="SM00740">
    <property type="entry name" value="PASTA"/>
    <property type="match status" value="2"/>
</dbReference>
<dbReference type="HOGENOM" id="CLU_1445541_0_0_0"/>
<feature type="transmembrane region" description="Helical" evidence="1">
    <location>
        <begin position="15"/>
        <end position="35"/>
    </location>
</feature>
<keyword evidence="1" id="KW-0472">Membrane</keyword>
<feature type="domain" description="PASTA" evidence="2">
    <location>
        <begin position="108"/>
        <end position="169"/>
    </location>
</feature>
<dbReference type="RefSeq" id="WP_012546952.1">
    <property type="nucleotide sequence ID" value="NC_011297.1"/>
</dbReference>
<dbReference type="PROSITE" id="PS51178">
    <property type="entry name" value="PASTA"/>
    <property type="match status" value="1"/>
</dbReference>
<name>B5YF41_DICT6</name>
<sequence length="187" mass="21157">MKRWNIFRKLSIKELILYGLIFINLIILGLVIFFFQKTINNSPDLVFPPDVRGKDLKEATDILAKNNFKVVIEGVLIDKNKDPLVILDQNPLNTKIPSGSIISLWINMPQIVKIPNVIQKDTGEARNILEKLGLRVEVVNGENGYIVRQIPESDFFIEKGASIVLYSYVSQEQTFTSSTTETYTGGQ</sequence>
<accession>B5YF41</accession>
<keyword evidence="3" id="KW-0418">Kinase</keyword>
<proteinExistence type="predicted"/>
<keyword evidence="4" id="KW-1185">Reference proteome</keyword>
<dbReference type="InterPro" id="IPR005543">
    <property type="entry name" value="PASTA_dom"/>
</dbReference>
<keyword evidence="3" id="KW-0808">Transferase</keyword>
<evidence type="ECO:0000259" key="2">
    <source>
        <dbReference type="PROSITE" id="PS51178"/>
    </source>
</evidence>
<dbReference type="Pfam" id="PF03793">
    <property type="entry name" value="PASTA"/>
    <property type="match status" value="2"/>
</dbReference>
<organism evidence="3 4">
    <name type="scientific">Dictyoglomus thermophilum (strain ATCC 35947 / DSM 3960 / H-6-12)</name>
    <dbReference type="NCBI Taxonomy" id="309799"/>
    <lineage>
        <taxon>Bacteria</taxon>
        <taxon>Pseudomonadati</taxon>
        <taxon>Dictyoglomota</taxon>
        <taxon>Dictyoglomia</taxon>
        <taxon>Dictyoglomales</taxon>
        <taxon>Dictyoglomaceae</taxon>
        <taxon>Dictyoglomus</taxon>
    </lineage>
</organism>
<dbReference type="KEGG" id="dth:DICTH_1330"/>
<keyword evidence="1" id="KW-0812">Transmembrane</keyword>
<dbReference type="PaxDb" id="309799-DICTH_1330"/>
<dbReference type="OrthoDB" id="9814023at2"/>
<evidence type="ECO:0000313" key="4">
    <source>
        <dbReference type="Proteomes" id="UP000001733"/>
    </source>
</evidence>
<dbReference type="eggNOG" id="COG2815">
    <property type="taxonomic scope" value="Bacteria"/>
</dbReference>
<dbReference type="SUPFAM" id="SSF54184">
    <property type="entry name" value="Penicillin-binding protein 2x (pbp-2x), c-terminal domain"/>
    <property type="match status" value="1"/>
</dbReference>
<dbReference type="CDD" id="cd06577">
    <property type="entry name" value="PASTA_pknB"/>
    <property type="match status" value="2"/>
</dbReference>
<dbReference type="STRING" id="309799.DICTH_1330"/>
<gene>
    <name evidence="3" type="ordered locus">DICTH_1330</name>
</gene>
<evidence type="ECO:0000256" key="1">
    <source>
        <dbReference type="SAM" id="Phobius"/>
    </source>
</evidence>
<dbReference type="EMBL" id="CP001146">
    <property type="protein sequence ID" value="ACI18320.1"/>
    <property type="molecule type" value="Genomic_DNA"/>
</dbReference>
<dbReference type="Gene3D" id="3.30.10.20">
    <property type="match status" value="2"/>
</dbReference>
<keyword evidence="1" id="KW-1133">Transmembrane helix</keyword>
<dbReference type="AlphaFoldDB" id="B5YF41"/>